<sequence length="155" mass="16479">MNASPESQARTRLFARVLGLFLVIVDVTAVARASDMQKLLSQFEANSLWTWVAGAFILLFGLIVVAAHQSWHGAAAIIVSLLGWLITLRGILLLAFPKAFVSLANSMIGAQGLWVSLCIAFTFVGLYLTYVGWAPAAARPASPAAQAAPDLPRAA</sequence>
<proteinExistence type="predicted"/>
<keyword evidence="1" id="KW-1133">Transmembrane helix</keyword>
<keyword evidence="1" id="KW-0812">Transmembrane</keyword>
<reference evidence="2 3" key="1">
    <citation type="submission" date="2024-08" db="EMBL/GenBank/DDBJ databases">
        <title>Mycobacterium servetensis sp. nov., a novel rapid-growing mycobacterial species recovered from a human patient in Zaragoza, Spain.</title>
        <authorList>
            <person name="Tristancho-Baro A.I."/>
            <person name="Buenestado-Serrano S."/>
            <person name="Garcia De Viedma D."/>
            <person name="Milagro-Beamonte A."/>
            <person name="Burillo N."/>
            <person name="Sanz S."/>
            <person name="Lopez-Calleja A.I."/>
            <person name="Penas-Utrilla D."/>
            <person name="Guardingo M."/>
            <person name="Garcia M.J."/>
            <person name="Vinuelas-Bayon J."/>
        </authorList>
    </citation>
    <scope>NUCLEOTIDE SEQUENCE [LARGE SCALE GENOMIC DNA]</scope>
    <source>
        <strain evidence="3">HUMS_12744610</strain>
    </source>
</reference>
<dbReference type="Proteomes" id="UP001564760">
    <property type="component" value="Unassembled WGS sequence"/>
</dbReference>
<feature type="transmembrane region" description="Helical" evidence="1">
    <location>
        <begin position="74"/>
        <end position="96"/>
    </location>
</feature>
<name>A0ABV4BTU2_9MYCO</name>
<organism evidence="2 3">
    <name type="scientific">Mycobacterium servetii</name>
    <dbReference type="NCBI Taxonomy" id="3237418"/>
    <lineage>
        <taxon>Bacteria</taxon>
        <taxon>Bacillati</taxon>
        <taxon>Actinomycetota</taxon>
        <taxon>Actinomycetes</taxon>
        <taxon>Mycobacteriales</taxon>
        <taxon>Mycobacteriaceae</taxon>
        <taxon>Mycobacterium</taxon>
    </lineage>
</organism>
<dbReference type="EMBL" id="JBGEDP010000001">
    <property type="protein sequence ID" value="MEY8013718.1"/>
    <property type="molecule type" value="Genomic_DNA"/>
</dbReference>
<gene>
    <name evidence="2" type="ORF">AB8998_00915</name>
</gene>
<keyword evidence="3" id="KW-1185">Reference proteome</keyword>
<accession>A0ABV4BTU2</accession>
<evidence type="ECO:0000313" key="3">
    <source>
        <dbReference type="Proteomes" id="UP001564760"/>
    </source>
</evidence>
<comment type="caution">
    <text evidence="2">The sequence shown here is derived from an EMBL/GenBank/DDBJ whole genome shotgun (WGS) entry which is preliminary data.</text>
</comment>
<keyword evidence="1" id="KW-0472">Membrane</keyword>
<dbReference type="RefSeq" id="WP_369736379.1">
    <property type="nucleotide sequence ID" value="NZ_JBGEDP010000001.1"/>
</dbReference>
<feature type="transmembrane region" description="Helical" evidence="1">
    <location>
        <begin position="49"/>
        <end position="67"/>
    </location>
</feature>
<evidence type="ECO:0008006" key="4">
    <source>
        <dbReference type="Google" id="ProtNLM"/>
    </source>
</evidence>
<feature type="transmembrane region" description="Helical" evidence="1">
    <location>
        <begin position="108"/>
        <end position="130"/>
    </location>
</feature>
<protein>
    <recommendedName>
        <fullName evidence="4">Integral membrane protein</fullName>
    </recommendedName>
</protein>
<evidence type="ECO:0000313" key="2">
    <source>
        <dbReference type="EMBL" id="MEY8013718.1"/>
    </source>
</evidence>
<evidence type="ECO:0000256" key="1">
    <source>
        <dbReference type="SAM" id="Phobius"/>
    </source>
</evidence>